<name>A0A5P9NQZ4_9GAMM</name>
<gene>
    <name evidence="2" type="ORF">EY643_17700</name>
</gene>
<sequence length="462" mass="52227">MRFANNLIIAAALALSVTPASGKMPAEEVAKLGNELTPMGAVRAANADGMIPEWTGAVKGLPTGLEWAGPGTPYPDPYADEKPLLTITAANVDEHRDRLSPGQLAMFETYSDTFRMPVYRSHREFAYSDAYYAKVRYNAEHAELYNNDEGIRGYVGAATFPQPKTGAEAVWLTRTTGAYASREGEYSDIAVFPNGTRSVRKSWFLQESPYADLTLALEPANEYPNLGGFGGYIMTNVTEPARDKGLITSIFEPYDYAENAREVWRYLPGSRRVRRAPTVGFDTPDGPGGLKTVDEVRGFNGSMERFEWKLIGLQEMYIPYHNYQFDDPSLDYDELLTRFHVNPDYMRYELKRVWVAEATLRPGERHIYGKRRIYVDEDTGLTAITENYDGRSELWKVVLFNNIYEYGGSAYIRRAQMYHDLRAGAYVADRMINDTAPLLYDQKPPRGAKYFGPTNVRKLGRR</sequence>
<reference evidence="2 3" key="1">
    <citation type="submission" date="2019-02" db="EMBL/GenBank/DDBJ databases">
        <authorList>
            <person name="Li S.-H."/>
        </authorList>
    </citation>
    <scope>NUCLEOTIDE SEQUENCE [LARGE SCALE GENOMIC DNA]</scope>
    <source>
        <strain evidence="2 3">IMCC14385</strain>
    </source>
</reference>
<protein>
    <submittedName>
        <fullName evidence="2">DUF1329 domain-containing protein</fullName>
    </submittedName>
</protein>
<feature type="chain" id="PRO_5025014616" evidence="1">
    <location>
        <begin position="23"/>
        <end position="462"/>
    </location>
</feature>
<dbReference type="KEGG" id="halc:EY643_17700"/>
<dbReference type="Gene3D" id="2.50.20.10">
    <property type="entry name" value="Lipoprotein localisation LolA/LolB/LppX"/>
    <property type="match status" value="1"/>
</dbReference>
<dbReference type="RefSeq" id="WP_153240493.1">
    <property type="nucleotide sequence ID" value="NZ_CP036422.1"/>
</dbReference>
<evidence type="ECO:0000313" key="2">
    <source>
        <dbReference type="EMBL" id="QFU77348.1"/>
    </source>
</evidence>
<dbReference type="Proteomes" id="UP000326287">
    <property type="component" value="Chromosome"/>
</dbReference>
<accession>A0A5P9NQZ4</accession>
<dbReference type="AlphaFoldDB" id="A0A5P9NQZ4"/>
<proteinExistence type="predicted"/>
<dbReference type="CDD" id="cd16329">
    <property type="entry name" value="LolA_like"/>
    <property type="match status" value="1"/>
</dbReference>
<evidence type="ECO:0000256" key="1">
    <source>
        <dbReference type="SAM" id="SignalP"/>
    </source>
</evidence>
<feature type="signal peptide" evidence="1">
    <location>
        <begin position="1"/>
        <end position="22"/>
    </location>
</feature>
<dbReference type="Pfam" id="PF07044">
    <property type="entry name" value="DUF1329"/>
    <property type="match status" value="1"/>
</dbReference>
<organism evidence="2 3">
    <name type="scientific">Halioglobus maricola</name>
    <dbReference type="NCBI Taxonomy" id="2601894"/>
    <lineage>
        <taxon>Bacteria</taxon>
        <taxon>Pseudomonadati</taxon>
        <taxon>Pseudomonadota</taxon>
        <taxon>Gammaproteobacteria</taxon>
        <taxon>Cellvibrionales</taxon>
        <taxon>Halieaceae</taxon>
        <taxon>Halioglobus</taxon>
    </lineage>
</organism>
<keyword evidence="1" id="KW-0732">Signal</keyword>
<dbReference type="OrthoDB" id="178023at2"/>
<dbReference type="InterPro" id="IPR010752">
    <property type="entry name" value="DUF1329"/>
</dbReference>
<dbReference type="EMBL" id="CP036422">
    <property type="protein sequence ID" value="QFU77348.1"/>
    <property type="molecule type" value="Genomic_DNA"/>
</dbReference>
<evidence type="ECO:0000313" key="3">
    <source>
        <dbReference type="Proteomes" id="UP000326287"/>
    </source>
</evidence>
<keyword evidence="3" id="KW-1185">Reference proteome</keyword>